<dbReference type="Proteomes" id="UP000265520">
    <property type="component" value="Unassembled WGS sequence"/>
</dbReference>
<sequence>MSTTADGSYSSVVVCEKLNVCGCELSMLMFKSKTYENHGRMSKQDCLTCELLFIRDDELV</sequence>
<dbReference type="EMBL" id="LXQA010092662">
    <property type="protein sequence ID" value="MCI14498.1"/>
    <property type="molecule type" value="Genomic_DNA"/>
</dbReference>
<accession>A0A392PQZ0</accession>
<feature type="non-terminal residue" evidence="1">
    <location>
        <position position="60"/>
    </location>
</feature>
<dbReference type="AlphaFoldDB" id="A0A392PQZ0"/>
<reference evidence="1 2" key="1">
    <citation type="journal article" date="2018" name="Front. Plant Sci.">
        <title>Red Clover (Trifolium pratense) and Zigzag Clover (T. medium) - A Picture of Genomic Similarities and Differences.</title>
        <authorList>
            <person name="Dluhosova J."/>
            <person name="Istvanek J."/>
            <person name="Nedelnik J."/>
            <person name="Repkova J."/>
        </authorList>
    </citation>
    <scope>NUCLEOTIDE SEQUENCE [LARGE SCALE GENOMIC DNA]</scope>
    <source>
        <strain evidence="2">cv. 10/8</strain>
        <tissue evidence="1">Leaf</tissue>
    </source>
</reference>
<evidence type="ECO:0000313" key="2">
    <source>
        <dbReference type="Proteomes" id="UP000265520"/>
    </source>
</evidence>
<keyword evidence="2" id="KW-1185">Reference proteome</keyword>
<comment type="caution">
    <text evidence="1">The sequence shown here is derived from an EMBL/GenBank/DDBJ whole genome shotgun (WGS) entry which is preliminary data.</text>
</comment>
<evidence type="ECO:0000313" key="1">
    <source>
        <dbReference type="EMBL" id="MCI14498.1"/>
    </source>
</evidence>
<proteinExistence type="predicted"/>
<name>A0A392PQZ0_9FABA</name>
<organism evidence="1 2">
    <name type="scientific">Trifolium medium</name>
    <dbReference type="NCBI Taxonomy" id="97028"/>
    <lineage>
        <taxon>Eukaryota</taxon>
        <taxon>Viridiplantae</taxon>
        <taxon>Streptophyta</taxon>
        <taxon>Embryophyta</taxon>
        <taxon>Tracheophyta</taxon>
        <taxon>Spermatophyta</taxon>
        <taxon>Magnoliopsida</taxon>
        <taxon>eudicotyledons</taxon>
        <taxon>Gunneridae</taxon>
        <taxon>Pentapetalae</taxon>
        <taxon>rosids</taxon>
        <taxon>fabids</taxon>
        <taxon>Fabales</taxon>
        <taxon>Fabaceae</taxon>
        <taxon>Papilionoideae</taxon>
        <taxon>50 kb inversion clade</taxon>
        <taxon>NPAAA clade</taxon>
        <taxon>Hologalegina</taxon>
        <taxon>IRL clade</taxon>
        <taxon>Trifolieae</taxon>
        <taxon>Trifolium</taxon>
    </lineage>
</organism>
<protein>
    <submittedName>
        <fullName evidence="1">Uncharacterized protein</fullName>
    </submittedName>
</protein>